<keyword evidence="3" id="KW-1003">Cell membrane</keyword>
<evidence type="ECO:0000313" key="13">
    <source>
        <dbReference type="EMBL" id="RHW73049.1"/>
    </source>
</evidence>
<dbReference type="GO" id="GO:0005886">
    <property type="term" value="C:plasma membrane"/>
    <property type="evidence" value="ECO:0007669"/>
    <property type="project" value="UniProtKB-SubCell"/>
</dbReference>
<dbReference type="GO" id="GO:0098552">
    <property type="term" value="C:side of membrane"/>
    <property type="evidence" value="ECO:0007669"/>
    <property type="project" value="UniProtKB-KW"/>
</dbReference>
<evidence type="ECO:0000256" key="7">
    <source>
        <dbReference type="ARBA" id="ARBA00023180"/>
    </source>
</evidence>
<keyword evidence="5 10" id="KW-0732">Signal</keyword>
<keyword evidence="4" id="KW-0336">GPI-anchor</keyword>
<evidence type="ECO:0000256" key="3">
    <source>
        <dbReference type="ARBA" id="ARBA00022475"/>
    </source>
</evidence>
<feature type="domain" description="Trypanosome variant surface glycoprotein C-terminal" evidence="11">
    <location>
        <begin position="414"/>
        <end position="513"/>
    </location>
</feature>
<comment type="function">
    <text evidence="1">VSG forms a coat on the surface of the parasite. The trypanosome evades the immune response of the host by expressing a series of antigenically distinct VSGs from an estimated 1000 VSG genes.</text>
</comment>
<evidence type="ECO:0000256" key="2">
    <source>
        <dbReference type="ARBA" id="ARBA00004609"/>
    </source>
</evidence>
<evidence type="ECO:0000256" key="1">
    <source>
        <dbReference type="ARBA" id="ARBA00002523"/>
    </source>
</evidence>
<dbReference type="Pfam" id="PF10659">
    <property type="entry name" value="Trypan_glycop_C"/>
    <property type="match status" value="1"/>
</dbReference>
<proteinExistence type="predicted"/>
<feature type="compositionally biased region" description="Low complexity" evidence="9">
    <location>
        <begin position="453"/>
        <end position="467"/>
    </location>
</feature>
<accession>A0A3L6L8R4</accession>
<evidence type="ECO:0000256" key="8">
    <source>
        <dbReference type="ARBA" id="ARBA00023288"/>
    </source>
</evidence>
<evidence type="ECO:0000256" key="9">
    <source>
        <dbReference type="SAM" id="MobiDB-lite"/>
    </source>
</evidence>
<organism evidence="13 14">
    <name type="scientific">Trypanosoma brucei equiperdum</name>
    <dbReference type="NCBI Taxonomy" id="630700"/>
    <lineage>
        <taxon>Eukaryota</taxon>
        <taxon>Discoba</taxon>
        <taxon>Euglenozoa</taxon>
        <taxon>Kinetoplastea</taxon>
        <taxon>Metakinetoplastina</taxon>
        <taxon>Trypanosomatida</taxon>
        <taxon>Trypanosomatidae</taxon>
        <taxon>Trypanosoma</taxon>
    </lineage>
</organism>
<comment type="subcellular location">
    <subcellularLocation>
        <location evidence="2">Cell membrane</location>
        <topology evidence="2">Lipid-anchor</topology>
        <topology evidence="2">GPI-anchor</topology>
    </subcellularLocation>
</comment>
<evidence type="ECO:0000256" key="5">
    <source>
        <dbReference type="ARBA" id="ARBA00022729"/>
    </source>
</evidence>
<keyword evidence="7" id="KW-0325">Glycoprotein</keyword>
<evidence type="ECO:0000256" key="10">
    <source>
        <dbReference type="SAM" id="SignalP"/>
    </source>
</evidence>
<reference evidence="13 14" key="1">
    <citation type="submission" date="2018-09" db="EMBL/GenBank/DDBJ databases">
        <title>whole genome sequence of T. equiperdum IVM-t1 strain.</title>
        <authorList>
            <person name="Suganuma K."/>
        </authorList>
    </citation>
    <scope>NUCLEOTIDE SEQUENCE [LARGE SCALE GENOMIC DNA]</scope>
    <source>
        <strain evidence="13 14">IVM-t1</strain>
    </source>
</reference>
<feature type="region of interest" description="Disordered" evidence="9">
    <location>
        <begin position="435"/>
        <end position="513"/>
    </location>
</feature>
<dbReference type="Pfam" id="PF13206">
    <property type="entry name" value="VSG_B"/>
    <property type="match status" value="1"/>
</dbReference>
<evidence type="ECO:0000313" key="14">
    <source>
        <dbReference type="Proteomes" id="UP000266743"/>
    </source>
</evidence>
<dbReference type="AlphaFoldDB" id="A0A3L6L8R4"/>
<feature type="compositionally biased region" description="Basic and acidic residues" evidence="9">
    <location>
        <begin position="472"/>
        <end position="506"/>
    </location>
</feature>
<evidence type="ECO:0000256" key="6">
    <source>
        <dbReference type="ARBA" id="ARBA00023136"/>
    </source>
</evidence>
<dbReference type="InterPro" id="IPR025932">
    <property type="entry name" value="Trypano_VSG_B_N_dom"/>
</dbReference>
<keyword evidence="6" id="KW-0472">Membrane</keyword>
<dbReference type="Proteomes" id="UP000266743">
    <property type="component" value="Chromosome 4"/>
</dbReference>
<evidence type="ECO:0000256" key="4">
    <source>
        <dbReference type="ARBA" id="ARBA00022622"/>
    </source>
</evidence>
<evidence type="ECO:0000259" key="12">
    <source>
        <dbReference type="Pfam" id="PF13206"/>
    </source>
</evidence>
<gene>
    <name evidence="13" type="ORF">DPX39_040086600</name>
</gene>
<feature type="domain" description="Trypanosome variant surface glycoprotein B-type N-terminal" evidence="12">
    <location>
        <begin position="14"/>
        <end position="371"/>
    </location>
</feature>
<protein>
    <submittedName>
        <fullName evidence="13">Trypanosomal VSG domain containing protein</fullName>
    </submittedName>
</protein>
<name>A0A3L6L8R4_9TRYP</name>
<dbReference type="EMBL" id="QSBY01000004">
    <property type="protein sequence ID" value="RHW73049.1"/>
    <property type="molecule type" value="Genomic_DNA"/>
</dbReference>
<feature type="chain" id="PRO_5018175320" evidence="10">
    <location>
        <begin position="26"/>
        <end position="513"/>
    </location>
</feature>
<comment type="caution">
    <text evidence="13">The sequence shown here is derived from an EMBL/GenBank/DDBJ whole genome shotgun (WGS) entry which is preliminary data.</text>
</comment>
<evidence type="ECO:0000259" key="11">
    <source>
        <dbReference type="Pfam" id="PF10659"/>
    </source>
</evidence>
<keyword evidence="8" id="KW-0449">Lipoprotein</keyword>
<feature type="signal peptide" evidence="10">
    <location>
        <begin position="1"/>
        <end position="25"/>
    </location>
</feature>
<dbReference type="InterPro" id="IPR019609">
    <property type="entry name" value="Variant_surf_glycoprt_trypan_C"/>
</dbReference>
<sequence>MSTLKSKMALITLLLLAVFSERSDAVWANSDNAQLFGPLCKLLQLADGIQTAPKPATVDTSLISGIQKLNMSQADDAWQVQFVKNGKGKQTWEGLTSEPKVSYKMLEGGWDQWAETKSALAADTTFKEKLAKAGFTTLTQPQKVYARSLLERMVSEAEEINKLLEEPERSSIDKVSTQIKADLNTAVYGDANGGGDYGKSTAPHNDRKTIAKCDDSGKIAGSAELAYTILCVCLPVSGQEAAQPCAKDVTLTQHWGAATSRLDQIWKEVRSYCPATPTKHTTAAEIRTAISDATAMITLKTNVGYLGKHYSGNCGGSSASGLCVKYNGIVSNTQNKFSELAWVKNFLTAADKIQAAAAAAHTTEILVQKLKDLNSTAWEIQRLIQETTKMTVAVQATNPFKADESRPGTTKWDCANHKSNVTCTADNNCKCDSTNKSEGDFCKPKQTGTETPSAAAGETAKEGAASTGCARHGSDKAPCENDKKDDKQNCTWRKSKDNEPDLEKMFRNGSFLI</sequence>